<keyword evidence="4 5" id="KW-0472">Membrane</keyword>
<evidence type="ECO:0000256" key="1">
    <source>
        <dbReference type="ARBA" id="ARBA00004141"/>
    </source>
</evidence>
<dbReference type="NCBIfam" id="TIGR01297">
    <property type="entry name" value="CDF"/>
    <property type="match status" value="1"/>
</dbReference>
<dbReference type="InterPro" id="IPR058533">
    <property type="entry name" value="Cation_efflux_TM"/>
</dbReference>
<dbReference type="STRING" id="442899.SAMN05720591_11617"/>
<dbReference type="InterPro" id="IPR027469">
    <property type="entry name" value="Cation_efflux_TMD_sf"/>
</dbReference>
<comment type="caution">
    <text evidence="7">The sequence shown here is derived from an EMBL/GenBank/DDBJ whole genome shotgun (WGS) entry which is preliminary data.</text>
</comment>
<evidence type="ECO:0000256" key="4">
    <source>
        <dbReference type="ARBA" id="ARBA00023136"/>
    </source>
</evidence>
<evidence type="ECO:0000313" key="7">
    <source>
        <dbReference type="EMBL" id="GEN56984.1"/>
    </source>
</evidence>
<keyword evidence="3 5" id="KW-1133">Transmembrane helix</keyword>
<evidence type="ECO:0000259" key="6">
    <source>
        <dbReference type="Pfam" id="PF01545"/>
    </source>
</evidence>
<dbReference type="GO" id="GO:0005886">
    <property type="term" value="C:plasma membrane"/>
    <property type="evidence" value="ECO:0007669"/>
    <property type="project" value="TreeGrafter"/>
</dbReference>
<proteinExistence type="predicted"/>
<dbReference type="PANTHER" id="PTHR11562">
    <property type="entry name" value="CATION EFFLUX PROTEIN/ ZINC TRANSPORTER"/>
    <property type="match status" value="1"/>
</dbReference>
<evidence type="ECO:0000256" key="3">
    <source>
        <dbReference type="ARBA" id="ARBA00022989"/>
    </source>
</evidence>
<dbReference type="PANTHER" id="PTHR11562:SF17">
    <property type="entry name" value="RE54080P-RELATED"/>
    <property type="match status" value="1"/>
</dbReference>
<dbReference type="GO" id="GO:0005385">
    <property type="term" value="F:zinc ion transmembrane transporter activity"/>
    <property type="evidence" value="ECO:0007669"/>
    <property type="project" value="TreeGrafter"/>
</dbReference>
<name>A0A511X211_9BACI</name>
<organism evidence="7 8">
    <name type="scientific">Halolactibacillus alkaliphilus</name>
    <dbReference type="NCBI Taxonomy" id="442899"/>
    <lineage>
        <taxon>Bacteria</taxon>
        <taxon>Bacillati</taxon>
        <taxon>Bacillota</taxon>
        <taxon>Bacilli</taxon>
        <taxon>Bacillales</taxon>
        <taxon>Bacillaceae</taxon>
        <taxon>Halolactibacillus</taxon>
    </lineage>
</organism>
<dbReference type="InterPro" id="IPR050681">
    <property type="entry name" value="CDF/SLC30A"/>
</dbReference>
<dbReference type="Gene3D" id="1.20.1510.10">
    <property type="entry name" value="Cation efflux protein transmembrane domain"/>
    <property type="match status" value="1"/>
</dbReference>
<accession>A0A511X211</accession>
<dbReference type="RefSeq" id="WP_089801921.1">
    <property type="nucleotide sequence ID" value="NZ_BJYE01000016.1"/>
</dbReference>
<evidence type="ECO:0000256" key="2">
    <source>
        <dbReference type="ARBA" id="ARBA00022692"/>
    </source>
</evidence>
<reference evidence="7 8" key="1">
    <citation type="submission" date="2019-07" db="EMBL/GenBank/DDBJ databases">
        <title>Whole genome shotgun sequence of Halolactibacillus alkaliphilus NBRC 103919.</title>
        <authorList>
            <person name="Hosoyama A."/>
            <person name="Uohara A."/>
            <person name="Ohji S."/>
            <person name="Ichikawa N."/>
        </authorList>
    </citation>
    <scope>NUCLEOTIDE SEQUENCE [LARGE SCALE GENOMIC DNA]</scope>
    <source>
        <strain evidence="7 8">NBRC 103919</strain>
    </source>
</reference>
<protein>
    <submittedName>
        <fullName evidence="7">Cobalt transporter</fullName>
    </submittedName>
</protein>
<evidence type="ECO:0000313" key="8">
    <source>
        <dbReference type="Proteomes" id="UP000321400"/>
    </source>
</evidence>
<dbReference type="InterPro" id="IPR002524">
    <property type="entry name" value="Cation_efflux"/>
</dbReference>
<dbReference type="Pfam" id="PF01545">
    <property type="entry name" value="Cation_efflux"/>
    <property type="match status" value="1"/>
</dbReference>
<keyword evidence="2 5" id="KW-0812">Transmembrane</keyword>
<dbReference type="AlphaFoldDB" id="A0A511X211"/>
<gene>
    <name evidence="7" type="ORF">HAL01_14480</name>
</gene>
<feature type="domain" description="Cation efflux protein transmembrane" evidence="6">
    <location>
        <begin position="17"/>
        <end position="202"/>
    </location>
</feature>
<dbReference type="OrthoDB" id="9809646at2"/>
<keyword evidence="8" id="KW-1185">Reference proteome</keyword>
<feature type="transmembrane region" description="Helical" evidence="5">
    <location>
        <begin position="20"/>
        <end position="37"/>
    </location>
</feature>
<feature type="transmembrane region" description="Helical" evidence="5">
    <location>
        <begin position="84"/>
        <end position="106"/>
    </location>
</feature>
<comment type="subcellular location">
    <subcellularLocation>
        <location evidence="1">Membrane</location>
        <topology evidence="1">Multi-pass membrane protein</topology>
    </subcellularLocation>
</comment>
<evidence type="ECO:0000256" key="5">
    <source>
        <dbReference type="SAM" id="Phobius"/>
    </source>
</evidence>
<feature type="transmembrane region" description="Helical" evidence="5">
    <location>
        <begin position="118"/>
        <end position="136"/>
    </location>
</feature>
<feature type="transmembrane region" description="Helical" evidence="5">
    <location>
        <begin position="157"/>
        <end position="178"/>
    </location>
</feature>
<dbReference type="EMBL" id="BJYE01000016">
    <property type="protein sequence ID" value="GEN56984.1"/>
    <property type="molecule type" value="Genomic_DNA"/>
</dbReference>
<dbReference type="SUPFAM" id="SSF160240">
    <property type="entry name" value="Cation efflux protein cytoplasmic domain-like"/>
    <property type="match status" value="1"/>
</dbReference>
<sequence length="296" mass="33298">MGHQHHHHNHGHETGNIKIAFFLNLSFTIIEIIGGLMTNSMAILADALHDLGDSLSLGIAWFLEKVSGKKPDDTFTFGYARFSLLAAFINSMVLIIGSTIILYHVIPRLLNPEPVEASGMLVLSLLGIFINGLAVLRLKKGHSMNEKVVTWHLMEDVLGWIVVLVASIVLMFVDWPIIDPLLSLGLTFYILYNVVGNLKEIVGIFLQKTPSGVSKSELKQALEKELNVHTHHLHLWSLDGEKTMLSLHLEVNDDLATDELIEEKRRVRTWLNDHEIDHVTIELEFEKECCEASDCE</sequence>
<dbReference type="InterPro" id="IPR036837">
    <property type="entry name" value="Cation_efflux_CTD_sf"/>
</dbReference>
<dbReference type="SUPFAM" id="SSF161111">
    <property type="entry name" value="Cation efflux protein transmembrane domain-like"/>
    <property type="match status" value="1"/>
</dbReference>
<dbReference type="Proteomes" id="UP000321400">
    <property type="component" value="Unassembled WGS sequence"/>
</dbReference>